<dbReference type="RefSeq" id="WP_086743167.1">
    <property type="nucleotide sequence ID" value="NZ_MWPV01000001.1"/>
</dbReference>
<dbReference type="Gene3D" id="3.10.560.10">
    <property type="entry name" value="Outer membrane lipoprotein wza domain like"/>
    <property type="match status" value="1"/>
</dbReference>
<feature type="domain" description="Soluble ligand binding" evidence="3">
    <location>
        <begin position="91"/>
        <end position="136"/>
    </location>
</feature>
<accession>A0A244CVY3</accession>
<reference evidence="4 5" key="1">
    <citation type="submission" date="2017-02" db="EMBL/GenBank/DDBJ databases">
        <title>Pseudoalteromonas ulvae TC14 Genome.</title>
        <authorList>
            <person name="Molmeret M."/>
        </authorList>
    </citation>
    <scope>NUCLEOTIDE SEQUENCE [LARGE SCALE GENOMIC DNA]</scope>
    <source>
        <strain evidence="4">TC14</strain>
    </source>
</reference>
<feature type="domain" description="Polysaccharide export protein N-terminal" evidence="2">
    <location>
        <begin position="12"/>
        <end position="85"/>
    </location>
</feature>
<keyword evidence="5" id="KW-1185">Reference proteome</keyword>
<name>A0A244CVY3_PSEDV</name>
<dbReference type="PANTHER" id="PTHR33619">
    <property type="entry name" value="POLYSACCHARIDE EXPORT PROTEIN GFCE-RELATED"/>
    <property type="match status" value="1"/>
</dbReference>
<dbReference type="Pfam" id="PF02563">
    <property type="entry name" value="Poly_export"/>
    <property type="match status" value="1"/>
</dbReference>
<proteinExistence type="predicted"/>
<evidence type="ECO:0000313" key="4">
    <source>
        <dbReference type="EMBL" id="OUL59775.1"/>
    </source>
</evidence>
<organism evidence="4 5">
    <name type="scientific">Pseudoalteromonas ulvae</name>
    <dbReference type="NCBI Taxonomy" id="107327"/>
    <lineage>
        <taxon>Bacteria</taxon>
        <taxon>Pseudomonadati</taxon>
        <taxon>Pseudomonadota</taxon>
        <taxon>Gammaproteobacteria</taxon>
        <taxon>Alteromonadales</taxon>
        <taxon>Pseudoalteromonadaceae</taxon>
        <taxon>Pseudoalteromonas</taxon>
    </lineage>
</organism>
<sequence length="163" mass="17744">MLVCILPKAFAQDAYILGPGDKIEIKVFGQDDLAVEALLGNSGKINYPFLGEVSISGLSTKQVEQVIQQGLKGDYLINPNVYAQVVEYRPFYIHGEVKNPGGYPYQPGMTINQAVALAGGLTERASKEKIFLFKEGNKAQQLQATLGSNVSAGDTITIEQRFF</sequence>
<dbReference type="InterPro" id="IPR003715">
    <property type="entry name" value="Poly_export_N"/>
</dbReference>
<protein>
    <submittedName>
        <fullName evidence="4">Capsular biosynthesis protein</fullName>
    </submittedName>
</protein>
<dbReference type="Pfam" id="PF10531">
    <property type="entry name" value="SLBB"/>
    <property type="match status" value="1"/>
</dbReference>
<dbReference type="InterPro" id="IPR019554">
    <property type="entry name" value="Soluble_ligand-bd"/>
</dbReference>
<dbReference type="Gene3D" id="3.30.1950.10">
    <property type="entry name" value="wza like domain"/>
    <property type="match status" value="1"/>
</dbReference>
<dbReference type="Proteomes" id="UP000194841">
    <property type="component" value="Unassembled WGS sequence"/>
</dbReference>
<dbReference type="OrthoDB" id="9808948at2"/>
<dbReference type="SUPFAM" id="SSF142984">
    <property type="entry name" value="Nqo1 middle domain-like"/>
    <property type="match status" value="1"/>
</dbReference>
<evidence type="ECO:0000259" key="3">
    <source>
        <dbReference type="Pfam" id="PF10531"/>
    </source>
</evidence>
<dbReference type="EMBL" id="MWPV01000001">
    <property type="protein sequence ID" value="OUL59775.1"/>
    <property type="molecule type" value="Genomic_DNA"/>
</dbReference>
<dbReference type="PANTHER" id="PTHR33619:SF3">
    <property type="entry name" value="POLYSACCHARIDE EXPORT PROTEIN GFCE-RELATED"/>
    <property type="match status" value="1"/>
</dbReference>
<dbReference type="GO" id="GO:0015159">
    <property type="term" value="F:polysaccharide transmembrane transporter activity"/>
    <property type="evidence" value="ECO:0007669"/>
    <property type="project" value="InterPro"/>
</dbReference>
<gene>
    <name evidence="4" type="ORF">B1199_00830</name>
</gene>
<evidence type="ECO:0000259" key="2">
    <source>
        <dbReference type="Pfam" id="PF02563"/>
    </source>
</evidence>
<keyword evidence="1" id="KW-0732">Signal</keyword>
<comment type="caution">
    <text evidence="4">The sequence shown here is derived from an EMBL/GenBank/DDBJ whole genome shotgun (WGS) entry which is preliminary data.</text>
</comment>
<dbReference type="AlphaFoldDB" id="A0A244CVY3"/>
<evidence type="ECO:0000256" key="1">
    <source>
        <dbReference type="ARBA" id="ARBA00022729"/>
    </source>
</evidence>
<dbReference type="InterPro" id="IPR049712">
    <property type="entry name" value="Poly_export"/>
</dbReference>
<evidence type="ECO:0000313" key="5">
    <source>
        <dbReference type="Proteomes" id="UP000194841"/>
    </source>
</evidence>